<protein>
    <submittedName>
        <fullName evidence="5">Retrovirus-related Pol polyprotein from transposon RE1</fullName>
    </submittedName>
</protein>
<organism evidence="5 6">
    <name type="scientific">Vitis vinifera</name>
    <name type="common">Grape</name>
    <dbReference type="NCBI Taxonomy" id="29760"/>
    <lineage>
        <taxon>Eukaryota</taxon>
        <taxon>Viridiplantae</taxon>
        <taxon>Streptophyta</taxon>
        <taxon>Embryophyta</taxon>
        <taxon>Tracheophyta</taxon>
        <taxon>Spermatophyta</taxon>
        <taxon>Magnoliopsida</taxon>
        <taxon>eudicotyledons</taxon>
        <taxon>Gunneridae</taxon>
        <taxon>Pentapetalae</taxon>
        <taxon>rosids</taxon>
        <taxon>Vitales</taxon>
        <taxon>Vitaceae</taxon>
        <taxon>Viteae</taxon>
        <taxon>Vitis</taxon>
    </lineage>
</organism>
<dbReference type="GO" id="GO:0003676">
    <property type="term" value="F:nucleic acid binding"/>
    <property type="evidence" value="ECO:0007669"/>
    <property type="project" value="InterPro"/>
</dbReference>
<feature type="domain" description="GAG-pre-integrase" evidence="3">
    <location>
        <begin position="312"/>
        <end position="369"/>
    </location>
</feature>
<evidence type="ECO:0000313" key="5">
    <source>
        <dbReference type="EMBL" id="RVX23107.1"/>
    </source>
</evidence>
<dbReference type="InterPro" id="IPR012337">
    <property type="entry name" value="RNaseH-like_sf"/>
</dbReference>
<sequence>MDLSTYIGRIASLKEEFLTLIPFTNGAEAQQIQTDKFFMVLTLIGLRLDLEYVRDQILTSPSAPSLDDVFARLLLLSSTQTLSTDGPSDSYMLASQTNSRGGRSDNWSRGQRPQCTYCNKLGHTRDRCYQLHRRLPRTAHIAQSSDPLLSRPDFATSSTSQSITLTGSDYDAYLRYQAATSVFVAFVAQTSNVSVCFTQSPSLGPWILDFGASDHISGNKHIFSSITTTSVLPTVTLTNGSQIMAKDIGLAHPIPSLPLHSVLYAPECSFNIISISKITCTLNCSITFSDKSVILQDWSTEKTIGIGRESQGLYHLTSPSFPAACISIDAPLFIHNRLSHPNLSKFQKMVSHFSTLSSLVYELCQLGKHTRVSFPKRLNNRAKSPFELVHTDVWGPCRIASTLGFQYFVTFIDDYSRLTMLRNIFLHPLLLLCPNMGSSISHLVLILLNKMELLNDKLSAKATKCIFLGYSQLQKVLPLPYLSPLSNALSRPLQAYYHRHHVVAPTLFSAKAPNDSPSVPPIYPTPTLSFTDHLLIALQKGNRSTCNRHPIYNFLSYHRLSSSYSVVVSTLSSVSFPKSTSETLSHPGWRQAMVDEMVALHSNGTWDLVSLPLGKSTVGCRWVYTINVGPDGQLDIKNAFLHGELLKEVYMEQPPGFVAKGESGLVCKLRHSLYGLKQSPRAWFERFSSVVQEFGMLRNEADHSVFYHHNSSSQCIYLVVYVDDIVITGSDQEGIQKLKQHFFNHFQTKDLGKLKYFLGFEIAQSSSSVVMSQRKYALDILEETCMLECKPIDTHMDPNIKLVPGQGEPLRDSGRYRRLVGKLNYLTITWLNISFPVSVVSQVLQSPCDNHWDVVIRILRYIKGTLGQGMLYEDRGHTQIVGYTDADWASSPLDRRSTSGYCVFIGGNLIS</sequence>
<evidence type="ECO:0000259" key="3">
    <source>
        <dbReference type="Pfam" id="PF13976"/>
    </source>
</evidence>
<gene>
    <name evidence="5" type="primary">RE1_3160</name>
    <name evidence="5" type="ORF">CK203_000633</name>
</gene>
<feature type="domain" description="Reverse transcriptase Ty1/copia-type" evidence="2">
    <location>
        <begin position="633"/>
        <end position="796"/>
    </location>
</feature>
<dbReference type="Proteomes" id="UP000288805">
    <property type="component" value="Unassembled WGS sequence"/>
</dbReference>
<comment type="caution">
    <text evidence="5">The sequence shown here is derived from an EMBL/GenBank/DDBJ whole genome shotgun (WGS) entry which is preliminary data.</text>
</comment>
<dbReference type="InterPro" id="IPR043502">
    <property type="entry name" value="DNA/RNA_pol_sf"/>
</dbReference>
<evidence type="ECO:0000313" key="6">
    <source>
        <dbReference type="Proteomes" id="UP000288805"/>
    </source>
</evidence>
<dbReference type="SUPFAM" id="SSF57756">
    <property type="entry name" value="Retrovirus zinc finger-like domains"/>
    <property type="match status" value="1"/>
</dbReference>
<dbReference type="Gene3D" id="3.30.420.10">
    <property type="entry name" value="Ribonuclease H-like superfamily/Ribonuclease H"/>
    <property type="match status" value="1"/>
</dbReference>
<dbReference type="EMBL" id="QGNW01000001">
    <property type="protein sequence ID" value="RVX23107.1"/>
    <property type="molecule type" value="Genomic_DNA"/>
</dbReference>
<dbReference type="PANTHER" id="PTHR11439">
    <property type="entry name" value="GAG-POL-RELATED RETROTRANSPOSON"/>
    <property type="match status" value="1"/>
</dbReference>
<evidence type="ECO:0000259" key="4">
    <source>
        <dbReference type="Pfam" id="PF22936"/>
    </source>
</evidence>
<dbReference type="Pfam" id="PF13976">
    <property type="entry name" value="gag_pre-integrs"/>
    <property type="match status" value="1"/>
</dbReference>
<accession>A0A438KPH8</accession>
<dbReference type="GO" id="GO:0008270">
    <property type="term" value="F:zinc ion binding"/>
    <property type="evidence" value="ECO:0007669"/>
    <property type="project" value="InterPro"/>
</dbReference>
<dbReference type="InterPro" id="IPR036397">
    <property type="entry name" value="RNaseH_sf"/>
</dbReference>
<name>A0A438KPH8_VITVI</name>
<keyword evidence="1" id="KW-0378">Hydrolase</keyword>
<dbReference type="InterPro" id="IPR054722">
    <property type="entry name" value="PolX-like_BBD"/>
</dbReference>
<dbReference type="PANTHER" id="PTHR11439:SF484">
    <property type="entry name" value="REVERSE TRANSCRIPTASE TY1_COPIA-TYPE DOMAIN-CONTAINING PROTEIN"/>
    <property type="match status" value="1"/>
</dbReference>
<dbReference type="InterPro" id="IPR013103">
    <property type="entry name" value="RVT_2"/>
</dbReference>
<dbReference type="SUPFAM" id="SSF53098">
    <property type="entry name" value="Ribonuclease H-like"/>
    <property type="match status" value="1"/>
</dbReference>
<keyword evidence="1" id="KW-0645">Protease</keyword>
<evidence type="ECO:0000256" key="1">
    <source>
        <dbReference type="ARBA" id="ARBA00022750"/>
    </source>
</evidence>
<keyword evidence="1" id="KW-0064">Aspartyl protease</keyword>
<dbReference type="Pfam" id="PF07727">
    <property type="entry name" value="RVT_2"/>
    <property type="match status" value="1"/>
</dbReference>
<dbReference type="InterPro" id="IPR025724">
    <property type="entry name" value="GAG-pre-integrase_dom"/>
</dbReference>
<dbReference type="Pfam" id="PF22936">
    <property type="entry name" value="Pol_BBD"/>
    <property type="match status" value="1"/>
</dbReference>
<dbReference type="InterPro" id="IPR036875">
    <property type="entry name" value="Znf_CCHC_sf"/>
</dbReference>
<dbReference type="SUPFAM" id="SSF56672">
    <property type="entry name" value="DNA/RNA polymerases"/>
    <property type="match status" value="1"/>
</dbReference>
<dbReference type="AlphaFoldDB" id="A0A438KPH8"/>
<feature type="domain" description="Retrovirus-related Pol polyprotein from transposon TNT 1-94-like beta-barrel" evidence="4">
    <location>
        <begin position="206"/>
        <end position="279"/>
    </location>
</feature>
<dbReference type="GO" id="GO:0004190">
    <property type="term" value="F:aspartic-type endopeptidase activity"/>
    <property type="evidence" value="ECO:0007669"/>
    <property type="project" value="UniProtKB-KW"/>
</dbReference>
<reference evidence="5 6" key="1">
    <citation type="journal article" date="2018" name="PLoS Genet.">
        <title>Population sequencing reveals clonal diversity and ancestral inbreeding in the grapevine cultivar Chardonnay.</title>
        <authorList>
            <person name="Roach M.J."/>
            <person name="Johnson D.L."/>
            <person name="Bohlmann J."/>
            <person name="van Vuuren H.J."/>
            <person name="Jones S.J."/>
            <person name="Pretorius I.S."/>
            <person name="Schmidt S.A."/>
            <person name="Borneman A.R."/>
        </authorList>
    </citation>
    <scope>NUCLEOTIDE SEQUENCE [LARGE SCALE GENOMIC DNA]</scope>
    <source>
        <strain evidence="6">cv. Chardonnay</strain>
        <tissue evidence="5">Leaf</tissue>
    </source>
</reference>
<proteinExistence type="predicted"/>
<evidence type="ECO:0000259" key="2">
    <source>
        <dbReference type="Pfam" id="PF07727"/>
    </source>
</evidence>